<organism evidence="2 3">
    <name type="scientific">Anaerosporobacter mobilis DSM 15930</name>
    <dbReference type="NCBI Taxonomy" id="1120996"/>
    <lineage>
        <taxon>Bacteria</taxon>
        <taxon>Bacillati</taxon>
        <taxon>Bacillota</taxon>
        <taxon>Clostridia</taxon>
        <taxon>Lachnospirales</taxon>
        <taxon>Lachnospiraceae</taxon>
        <taxon>Anaerosporobacter</taxon>
    </lineage>
</organism>
<dbReference type="SUPFAM" id="SSF56112">
    <property type="entry name" value="Protein kinase-like (PK-like)"/>
    <property type="match status" value="1"/>
</dbReference>
<dbReference type="AlphaFoldDB" id="A0A1M7KND0"/>
<evidence type="ECO:0000313" key="2">
    <source>
        <dbReference type="EMBL" id="SHM66483.1"/>
    </source>
</evidence>
<protein>
    <submittedName>
        <fullName evidence="2">Uncharacterized protein</fullName>
    </submittedName>
</protein>
<name>A0A1M7KND0_9FIRM</name>
<dbReference type="InterPro" id="IPR011009">
    <property type="entry name" value="Kinase-like_dom_sf"/>
</dbReference>
<keyword evidence="3" id="KW-1185">Reference proteome</keyword>
<dbReference type="EMBL" id="FRCP01000014">
    <property type="protein sequence ID" value="SHM66483.1"/>
    <property type="molecule type" value="Genomic_DNA"/>
</dbReference>
<gene>
    <name evidence="2" type="ORF">SAMN02746066_02815</name>
</gene>
<keyword evidence="1" id="KW-0472">Membrane</keyword>
<dbReference type="RefSeq" id="WP_073288773.1">
    <property type="nucleotide sequence ID" value="NZ_FRCP01000014.1"/>
</dbReference>
<evidence type="ECO:0000256" key="1">
    <source>
        <dbReference type="SAM" id="Phobius"/>
    </source>
</evidence>
<reference evidence="2 3" key="1">
    <citation type="submission" date="2016-11" db="EMBL/GenBank/DDBJ databases">
        <authorList>
            <person name="Jaros S."/>
            <person name="Januszkiewicz K."/>
            <person name="Wedrychowicz H."/>
        </authorList>
    </citation>
    <scope>NUCLEOTIDE SEQUENCE [LARGE SCALE GENOMIC DNA]</scope>
    <source>
        <strain evidence="2 3">DSM 15930</strain>
    </source>
</reference>
<dbReference type="Proteomes" id="UP000184038">
    <property type="component" value="Unassembled WGS sequence"/>
</dbReference>
<dbReference type="STRING" id="1120996.SAMN02746066_02815"/>
<proteinExistence type="predicted"/>
<accession>A0A1M7KND0</accession>
<keyword evidence="1" id="KW-0812">Transmembrane</keyword>
<sequence length="235" mass="27018">MNNFDPRLFEPFWGSWYIDSLIDEGSIGYVYKIYKEEFGQKYYSTLKIISLPKAEEEAKEILYESTDQDTATQYFCEIAEVIYKEIQIMEGLKEGTNIVSFDDHMIIRKEDGIGYYIVIRMETCLNTFSFEENENIESKAEESILDDKIINDEDEETVLLFSANQTENLSLEYKTANKEKNSVVKAIVAFLIITVIVISIEVYIQLNPNNESGIVTINTKITSNDVEAVVPEVID</sequence>
<dbReference type="OrthoDB" id="1766482at2"/>
<evidence type="ECO:0000313" key="3">
    <source>
        <dbReference type="Proteomes" id="UP000184038"/>
    </source>
</evidence>
<feature type="transmembrane region" description="Helical" evidence="1">
    <location>
        <begin position="183"/>
        <end position="204"/>
    </location>
</feature>
<keyword evidence="1" id="KW-1133">Transmembrane helix</keyword>